<dbReference type="Pfam" id="PF00271">
    <property type="entry name" value="Helicase_C"/>
    <property type="match status" value="1"/>
</dbReference>
<feature type="region of interest" description="Disordered" evidence="5">
    <location>
        <begin position="1465"/>
        <end position="1559"/>
    </location>
</feature>
<name>A0A0D2FGD3_9EURO</name>
<feature type="compositionally biased region" description="Basic residues" evidence="5">
    <location>
        <begin position="19"/>
        <end position="30"/>
    </location>
</feature>
<protein>
    <submittedName>
        <fullName evidence="7">Rhinocladiella mackenziei CBS 650.93 unplaced genomic scaffold supercont1.8, whole genome shotgun sequence</fullName>
    </submittedName>
</protein>
<dbReference type="Pfam" id="PF00176">
    <property type="entry name" value="SNF2-rel_dom"/>
    <property type="match status" value="1"/>
</dbReference>
<dbReference type="VEuPathDB" id="FungiDB:Z518_10093"/>
<accession>A0A0D2FGD3</accession>
<feature type="region of interest" description="Disordered" evidence="5">
    <location>
        <begin position="1333"/>
        <end position="1357"/>
    </location>
</feature>
<dbReference type="SMART" id="SM00490">
    <property type="entry name" value="HELICc"/>
    <property type="match status" value="1"/>
</dbReference>
<dbReference type="Proteomes" id="UP000053617">
    <property type="component" value="Unassembled WGS sequence"/>
</dbReference>
<dbReference type="InterPro" id="IPR049730">
    <property type="entry name" value="SNF2/RAD54-like_C"/>
</dbReference>
<dbReference type="CDD" id="cd18793">
    <property type="entry name" value="SF2_C_SNF"/>
    <property type="match status" value="1"/>
</dbReference>
<keyword evidence="3" id="KW-0347">Helicase</keyword>
<dbReference type="SMART" id="SM00487">
    <property type="entry name" value="DEXDc"/>
    <property type="match status" value="1"/>
</dbReference>
<keyword evidence="1" id="KW-0547">Nucleotide-binding</keyword>
<evidence type="ECO:0000256" key="4">
    <source>
        <dbReference type="ARBA" id="ARBA00022840"/>
    </source>
</evidence>
<dbReference type="GO" id="GO:0016787">
    <property type="term" value="F:hydrolase activity"/>
    <property type="evidence" value="ECO:0007669"/>
    <property type="project" value="UniProtKB-KW"/>
</dbReference>
<feature type="region of interest" description="Disordered" evidence="5">
    <location>
        <begin position="1"/>
        <end position="98"/>
    </location>
</feature>
<evidence type="ECO:0000256" key="5">
    <source>
        <dbReference type="SAM" id="MobiDB-lite"/>
    </source>
</evidence>
<reference evidence="7 8" key="1">
    <citation type="submission" date="2015-01" db="EMBL/GenBank/DDBJ databases">
        <title>The Genome Sequence of Rhinocladiella mackenzie CBS 650.93.</title>
        <authorList>
            <consortium name="The Broad Institute Genomics Platform"/>
            <person name="Cuomo C."/>
            <person name="de Hoog S."/>
            <person name="Gorbushina A."/>
            <person name="Stielow B."/>
            <person name="Teixiera M."/>
            <person name="Abouelleil A."/>
            <person name="Chapman S.B."/>
            <person name="Priest M."/>
            <person name="Young S.K."/>
            <person name="Wortman J."/>
            <person name="Nusbaum C."/>
            <person name="Birren B."/>
        </authorList>
    </citation>
    <scope>NUCLEOTIDE SEQUENCE [LARGE SCALE GENOMIC DNA]</scope>
    <source>
        <strain evidence="7 8">CBS 650.93</strain>
    </source>
</reference>
<gene>
    <name evidence="7" type="ORF">Z518_10093</name>
</gene>
<dbReference type="STRING" id="1442369.A0A0D2FGD3"/>
<dbReference type="GO" id="GO:0008094">
    <property type="term" value="F:ATP-dependent activity, acting on DNA"/>
    <property type="evidence" value="ECO:0007669"/>
    <property type="project" value="TreeGrafter"/>
</dbReference>
<dbReference type="Gene3D" id="3.40.50.10810">
    <property type="entry name" value="Tandem AAA-ATPase domain"/>
    <property type="match status" value="2"/>
</dbReference>
<keyword evidence="2" id="KW-0378">Hydrolase</keyword>
<feature type="region of interest" description="Disordered" evidence="5">
    <location>
        <begin position="1296"/>
        <end position="1316"/>
    </location>
</feature>
<dbReference type="HOGENOM" id="CLU_246015_0_0_1"/>
<dbReference type="GO" id="GO:0005524">
    <property type="term" value="F:ATP binding"/>
    <property type="evidence" value="ECO:0007669"/>
    <property type="project" value="UniProtKB-KW"/>
</dbReference>
<keyword evidence="8" id="KW-1185">Reference proteome</keyword>
<dbReference type="InterPro" id="IPR001650">
    <property type="entry name" value="Helicase_C-like"/>
</dbReference>
<dbReference type="GeneID" id="25298164"/>
<organism evidence="7 8">
    <name type="scientific">Rhinocladiella mackenziei CBS 650.93</name>
    <dbReference type="NCBI Taxonomy" id="1442369"/>
    <lineage>
        <taxon>Eukaryota</taxon>
        <taxon>Fungi</taxon>
        <taxon>Dikarya</taxon>
        <taxon>Ascomycota</taxon>
        <taxon>Pezizomycotina</taxon>
        <taxon>Eurotiomycetes</taxon>
        <taxon>Chaetothyriomycetidae</taxon>
        <taxon>Chaetothyriales</taxon>
        <taxon>Herpotrichiellaceae</taxon>
        <taxon>Rhinocladiella</taxon>
    </lineage>
</organism>
<dbReference type="OrthoDB" id="4161576at2759"/>
<dbReference type="PANTHER" id="PTHR45626">
    <property type="entry name" value="TRANSCRIPTION TERMINATION FACTOR 2-RELATED"/>
    <property type="match status" value="1"/>
</dbReference>
<dbReference type="PROSITE" id="PS51194">
    <property type="entry name" value="HELICASE_CTER"/>
    <property type="match status" value="1"/>
</dbReference>
<dbReference type="InterPro" id="IPR050628">
    <property type="entry name" value="SNF2_RAD54_helicase_TF"/>
</dbReference>
<dbReference type="SUPFAM" id="SSF52540">
    <property type="entry name" value="P-loop containing nucleoside triphosphate hydrolases"/>
    <property type="match status" value="2"/>
</dbReference>
<dbReference type="InterPro" id="IPR038718">
    <property type="entry name" value="SNF2-like_sf"/>
</dbReference>
<proteinExistence type="predicted"/>
<dbReference type="InterPro" id="IPR014001">
    <property type="entry name" value="Helicase_ATP-bd"/>
</dbReference>
<evidence type="ECO:0000313" key="8">
    <source>
        <dbReference type="Proteomes" id="UP000053617"/>
    </source>
</evidence>
<dbReference type="GO" id="GO:0005634">
    <property type="term" value="C:nucleus"/>
    <property type="evidence" value="ECO:0007669"/>
    <property type="project" value="TreeGrafter"/>
</dbReference>
<dbReference type="EMBL" id="KN847482">
    <property type="protein sequence ID" value="KIX01027.1"/>
    <property type="molecule type" value="Genomic_DNA"/>
</dbReference>
<dbReference type="InterPro" id="IPR000330">
    <property type="entry name" value="SNF2_N"/>
</dbReference>
<dbReference type="PANTHER" id="PTHR45626:SF17">
    <property type="entry name" value="HELICASE-LIKE TRANSCRIPTION FACTOR"/>
    <property type="match status" value="1"/>
</dbReference>
<evidence type="ECO:0000256" key="3">
    <source>
        <dbReference type="ARBA" id="ARBA00022806"/>
    </source>
</evidence>
<dbReference type="InterPro" id="IPR027417">
    <property type="entry name" value="P-loop_NTPase"/>
</dbReference>
<evidence type="ECO:0000259" key="6">
    <source>
        <dbReference type="PROSITE" id="PS51194"/>
    </source>
</evidence>
<feature type="compositionally biased region" description="Polar residues" evidence="5">
    <location>
        <begin position="724"/>
        <end position="735"/>
    </location>
</feature>
<evidence type="ECO:0000256" key="2">
    <source>
        <dbReference type="ARBA" id="ARBA00022801"/>
    </source>
</evidence>
<evidence type="ECO:0000256" key="1">
    <source>
        <dbReference type="ARBA" id="ARBA00022741"/>
    </source>
</evidence>
<keyword evidence="4" id="KW-0067">ATP-binding</keyword>
<evidence type="ECO:0000313" key="7">
    <source>
        <dbReference type="EMBL" id="KIX01027.1"/>
    </source>
</evidence>
<dbReference type="Gene3D" id="3.40.50.300">
    <property type="entry name" value="P-loop containing nucleotide triphosphate hydrolases"/>
    <property type="match status" value="1"/>
</dbReference>
<feature type="region of interest" description="Disordered" evidence="5">
    <location>
        <begin position="687"/>
        <end position="742"/>
    </location>
</feature>
<sequence>MAPKHDRSASPESDSPAPPRKKTKPSKKLTPKPAGKNPSQEAAETPAPASDYESDTEAGESGFDESSSRAKAPKRTPAKNKASQITRKKEKRQKEKDHDFKFKAREECLTELAKNYVGFHCIEQDRALTRNMQYLAGYMGLARTSDLGGMITAMEPYLTNFLKIKDRGFDVPKVKPTSTHSKTSIFKEISKGPDMPGNWKRLASVSTKHPLKLNDPCLDGFNDARQHSSIFPQAIYVAQIFQLLKVFPQFFPDSFTIPPPTTDKWAIATPEDANRALTVIRFGCFHFGHKAKLPSFGDRKAFPVRYLTKDEIDRFKSRGDVNEKTHVMDELRKQAQAFFHEEDGLGMEDFEALDMTMFPSPGEDLVDRLRDDGDQLEQTIENFADKLDKKNKGKSGLESTSMVKRPALGDDTLKFFLDTQIKKCQIVHDAFIGEEVGESVEKPIDMTETVSVAERVAQEGYQDPFKPSSSVETLEHHFWDLRANMSTVSVSTPTYPEAAARFGFDPDHHRAGQIQISHPLSPDAPIPFVPKLHQVIGAAWQLHQEENPMGGGINANDCGMGKTSQTLLAIFQSAREKYARWEAGDTDQDFRPTLILAPPNLVSVWYNEWVRWWVPREGDAALDLRIFYGSDRSPDASSAQRVLILPSNVTEASQIIQHTFPAHRPTSAFGVIIGAYDTLTKRCLTSNRQGPEEQQRRAYRASAKVRDSTSAMPTALDPEDNIERQSTIHQTPTNQSKKRSQMKEVYRLVKHAAKNDNDFDDGSDIDGDDDDRVVYTNRLAHLFHRVICDEGHKLKNPRTKNAKAVEVLYAPKLWIVTATPMMNRVSDLLGYLCLFWRPEWNDDLDVLDGWTLPSSATKRYEKTTLDDWQDRAPHYCQKYRHQPMFLFDPALFTKLHNQGELAGGRVSHLVLRTILSRMQLRWTMASKIPLDDHNFYQPGKEVPMYRIAGVELRMSAYERAEYLKLWHVYEPYLTHGKSSSCDQSKKPGAGRGGLRDMGLHRHICLSTFDLRMNTLLLRKKKHSALEVAGWADEGDDHGFSRYFYATRPAPSLPPYMDRLGVCAYQCGESVKLRYTCLHIKNALFGDATGHLTGKLTIYCNWPTTQWAVGCLLHNLGVAYYNLWPSTTLARKEEILKQFNDPTDPAMFLIANTRSSALGLNIQGACHKILILEMPDNINTVIQTIGRVHRIGQKEIQYIWLVCVQDTYDQWLFSNATVKMIAQVTGESHMESCHFTSEQKHLMIQMSQQHGANEARELRKKFCDDSYVRQAEEYIRLQLGQRCSRLDWRHKMLPQVHDPGSVSARTPPRRHDPQRLLQQSRPIIMPARSRESLHVEMGPSTPTHPSLQPMAPNASIGDSLRGLEMDEVTQYQDDKVRLNDQGQMIDQQTLYVIDETSSWIIHPDHRRLVDPDSGGHYDIMTGDWYDPETEEPMEAPCLVPGYEVWWNTQPLMKLRSRLERAREEAGDEFKHFGDDDGDDARNAPEHVDDEVEAENAATLETQENADHPSDDTAGIQDSDDMTVTTKAVEDVITSPMDQGGDYDMMNTEEVANVEGEPNKN</sequence>
<feature type="domain" description="Helicase C-terminal" evidence="6">
    <location>
        <begin position="1071"/>
        <end position="1242"/>
    </location>
</feature>
<feature type="compositionally biased region" description="Basic and acidic residues" evidence="5">
    <location>
        <begin position="1465"/>
        <end position="1485"/>
    </location>
</feature>
<dbReference type="GO" id="GO:0006281">
    <property type="term" value="P:DNA repair"/>
    <property type="evidence" value="ECO:0007669"/>
    <property type="project" value="TreeGrafter"/>
</dbReference>
<dbReference type="RefSeq" id="XP_013268163.1">
    <property type="nucleotide sequence ID" value="XM_013412709.1"/>
</dbReference>